<evidence type="ECO:0000313" key="2">
    <source>
        <dbReference type="Proteomes" id="UP000242699"/>
    </source>
</evidence>
<reference evidence="1 2" key="1">
    <citation type="journal article" date="2014" name="BMC Genomics">
        <title>Comparison of environmental and isolate Sulfobacillus genomes reveals diverse carbon, sulfur, nitrogen, and hydrogen metabolisms.</title>
        <authorList>
            <person name="Justice N.B."/>
            <person name="Norman A."/>
            <person name="Brown C.T."/>
            <person name="Singh A."/>
            <person name="Thomas B.C."/>
            <person name="Banfield J.F."/>
        </authorList>
    </citation>
    <scope>NUCLEOTIDE SEQUENCE [LARGE SCALE GENOMIC DNA]</scope>
    <source>
        <strain evidence="1">AMDSBA1</strain>
    </source>
</reference>
<dbReference type="Proteomes" id="UP000242699">
    <property type="component" value="Unassembled WGS sequence"/>
</dbReference>
<evidence type="ECO:0000313" key="1">
    <source>
        <dbReference type="EMBL" id="PSR29696.1"/>
    </source>
</evidence>
<sequence length="67" mass="7142">MKEQAIGFLAESRRNIIMEVAETRDSPENVVNLAMTDGSMGAGLVELAPFCAKSPDLVTAGRHPKGL</sequence>
<protein>
    <submittedName>
        <fullName evidence="1">Uncharacterized protein</fullName>
    </submittedName>
</protein>
<dbReference type="AlphaFoldDB" id="A0A2T2X5F6"/>
<comment type="caution">
    <text evidence="1">The sequence shown here is derived from an EMBL/GenBank/DDBJ whole genome shotgun (WGS) entry which is preliminary data.</text>
</comment>
<name>A0A2T2X5F6_9FIRM</name>
<dbReference type="EMBL" id="PXYT01000014">
    <property type="protein sequence ID" value="PSR29696.1"/>
    <property type="molecule type" value="Genomic_DNA"/>
</dbReference>
<gene>
    <name evidence="1" type="ORF">C7B43_07860</name>
</gene>
<accession>A0A2T2X5F6</accession>
<organism evidence="1 2">
    <name type="scientific">Sulfobacillus benefaciens</name>
    <dbReference type="NCBI Taxonomy" id="453960"/>
    <lineage>
        <taxon>Bacteria</taxon>
        <taxon>Bacillati</taxon>
        <taxon>Bacillota</taxon>
        <taxon>Clostridia</taxon>
        <taxon>Eubacteriales</taxon>
        <taxon>Clostridiales Family XVII. Incertae Sedis</taxon>
        <taxon>Sulfobacillus</taxon>
    </lineage>
</organism>
<proteinExistence type="predicted"/>